<dbReference type="PROSITE" id="PS50188">
    <property type="entry name" value="B302_SPRY"/>
    <property type="match status" value="1"/>
</dbReference>
<dbReference type="InterPro" id="IPR013320">
    <property type="entry name" value="ConA-like_dom_sf"/>
</dbReference>
<reference evidence="6" key="1">
    <citation type="submission" date="2025-08" db="UniProtKB">
        <authorList>
            <consortium name="Ensembl"/>
        </authorList>
    </citation>
    <scope>IDENTIFICATION</scope>
</reference>
<organism evidence="6 7">
    <name type="scientific">Sphenodon punctatus</name>
    <name type="common">Tuatara</name>
    <name type="synonym">Hatteria punctata</name>
    <dbReference type="NCBI Taxonomy" id="8508"/>
    <lineage>
        <taxon>Eukaryota</taxon>
        <taxon>Metazoa</taxon>
        <taxon>Chordata</taxon>
        <taxon>Craniata</taxon>
        <taxon>Vertebrata</taxon>
        <taxon>Euteleostomi</taxon>
        <taxon>Lepidosauria</taxon>
        <taxon>Sphenodontia</taxon>
        <taxon>Sphenodontidae</taxon>
        <taxon>Sphenodon</taxon>
    </lineage>
</organism>
<feature type="chain" id="PRO_5034257423" description="B30.2/SPRY domain-containing protein" evidence="4">
    <location>
        <begin position="17"/>
        <end position="240"/>
    </location>
</feature>
<dbReference type="InterPro" id="IPR003879">
    <property type="entry name" value="Butyrophylin_SPRY"/>
</dbReference>
<keyword evidence="3" id="KW-1133">Transmembrane helix</keyword>
<dbReference type="PRINTS" id="PR01407">
    <property type="entry name" value="BUTYPHLNCDUF"/>
</dbReference>
<keyword evidence="3" id="KW-0472">Membrane</keyword>
<dbReference type="InterPro" id="IPR006574">
    <property type="entry name" value="PRY"/>
</dbReference>
<comment type="similarity">
    <text evidence="1">Belongs to the ohanin/vespryn family.</text>
</comment>
<evidence type="ECO:0000313" key="7">
    <source>
        <dbReference type="Proteomes" id="UP000694392"/>
    </source>
</evidence>
<dbReference type="Gene3D" id="2.60.120.920">
    <property type="match status" value="1"/>
</dbReference>
<dbReference type="AlphaFoldDB" id="A0A8D0G3A0"/>
<dbReference type="CDD" id="cd12888">
    <property type="entry name" value="SPRY_PRY_TRIM7_like"/>
    <property type="match status" value="1"/>
</dbReference>
<dbReference type="InterPro" id="IPR001870">
    <property type="entry name" value="B30.2/SPRY"/>
</dbReference>
<dbReference type="Ensembl" id="ENSSPUT00000001225.1">
    <property type="protein sequence ID" value="ENSSPUP00000001159.1"/>
    <property type="gene ID" value="ENSSPUG00000000922.1"/>
</dbReference>
<keyword evidence="4" id="KW-0732">Signal</keyword>
<dbReference type="PANTHER" id="PTHR24103">
    <property type="entry name" value="E3 UBIQUITIN-PROTEIN LIGASE TRIM"/>
    <property type="match status" value="1"/>
</dbReference>
<dbReference type="InterPro" id="IPR050143">
    <property type="entry name" value="TRIM/RBCC"/>
</dbReference>
<evidence type="ECO:0000256" key="2">
    <source>
        <dbReference type="ARBA" id="ARBA00034460"/>
    </source>
</evidence>
<dbReference type="FunFam" id="2.60.120.920:FF:000004">
    <property type="entry name" value="Butyrophilin subfamily 1 member A1"/>
    <property type="match status" value="1"/>
</dbReference>
<dbReference type="SUPFAM" id="SSF49899">
    <property type="entry name" value="Concanavalin A-like lectins/glucanases"/>
    <property type="match status" value="1"/>
</dbReference>
<dbReference type="Pfam" id="PF00622">
    <property type="entry name" value="SPRY"/>
    <property type="match status" value="1"/>
</dbReference>
<dbReference type="Proteomes" id="UP000694392">
    <property type="component" value="Unplaced"/>
</dbReference>
<dbReference type="InterPro" id="IPR043136">
    <property type="entry name" value="B30.2/SPRY_sf"/>
</dbReference>
<evidence type="ECO:0000256" key="3">
    <source>
        <dbReference type="SAM" id="Phobius"/>
    </source>
</evidence>
<dbReference type="GeneTree" id="ENSGT00940000153527"/>
<name>A0A8D0G3A0_SPHPU</name>
<dbReference type="InterPro" id="IPR003877">
    <property type="entry name" value="SPRY_dom"/>
</dbReference>
<evidence type="ECO:0000256" key="4">
    <source>
        <dbReference type="SAM" id="SignalP"/>
    </source>
</evidence>
<evidence type="ECO:0000313" key="6">
    <source>
        <dbReference type="Ensembl" id="ENSSPUP00000001159.1"/>
    </source>
</evidence>
<protein>
    <recommendedName>
        <fullName evidence="5">B30.2/SPRY domain-containing protein</fullName>
    </recommendedName>
</protein>
<proteinExistence type="inferred from homology"/>
<sequence>MTLGISLAGNVALVVAMIVCLLSALQNISQEKKMVRIQDGACQDSLTLEALEDFLKLNPCGSAQGGISAKVTLDPDTAHPRLVLSEDRKSVRWGDVLQNLSDSSERFSSGTCVLGREGFISGQHCWEVEVGDGGDWAVGVARESVKRKGNNITLSPEAGIWALELFSGQYYAFTSPVARLTLSSSLKKVWVYLDRVRGWVVFLDADSEAPIFTFPPAVFSGERIHPWLWVGEGSPLTLHP</sequence>
<dbReference type="SMART" id="SM00449">
    <property type="entry name" value="SPRY"/>
    <property type="match status" value="1"/>
</dbReference>
<comment type="function">
    <text evidence="2">Neurotoxin that produces dose-dependent hypolocomotion and hyperalgesia in mice. May directly act on the central nervous system, as it is 6500-fold more potent when administered intracerebroventricularly than intraperitoneal.</text>
</comment>
<dbReference type="Pfam" id="PF13765">
    <property type="entry name" value="PRY"/>
    <property type="match status" value="1"/>
</dbReference>
<keyword evidence="3" id="KW-0812">Transmembrane</keyword>
<evidence type="ECO:0000259" key="5">
    <source>
        <dbReference type="PROSITE" id="PS50188"/>
    </source>
</evidence>
<accession>A0A8D0G3A0</accession>
<dbReference type="SMART" id="SM00589">
    <property type="entry name" value="PRY"/>
    <property type="match status" value="1"/>
</dbReference>
<keyword evidence="7" id="KW-1185">Reference proteome</keyword>
<feature type="signal peptide" evidence="4">
    <location>
        <begin position="1"/>
        <end position="16"/>
    </location>
</feature>
<evidence type="ECO:0000256" key="1">
    <source>
        <dbReference type="ARBA" id="ARBA00009651"/>
    </source>
</evidence>
<feature type="transmembrane region" description="Helical" evidence="3">
    <location>
        <begin position="6"/>
        <end position="25"/>
    </location>
</feature>
<dbReference type="OMA" id="ASPWIMI"/>
<feature type="domain" description="B30.2/SPRY" evidence="5">
    <location>
        <begin position="50"/>
        <end position="240"/>
    </location>
</feature>
<reference evidence="6" key="2">
    <citation type="submission" date="2025-09" db="UniProtKB">
        <authorList>
            <consortium name="Ensembl"/>
        </authorList>
    </citation>
    <scope>IDENTIFICATION</scope>
</reference>